<name>D5SM41_STRCL</name>
<reference evidence="1 2" key="1">
    <citation type="journal article" date="2010" name="Genome Biol. Evol.">
        <title>The sequence of a 1.8-mb bacterial linear plasmid reveals a rich evolutionary reservoir of secondary metabolic pathways.</title>
        <authorList>
            <person name="Medema M.H."/>
            <person name="Trefzer A."/>
            <person name="Kovalchuk A."/>
            <person name="van den Berg M."/>
            <person name="Mueller U."/>
            <person name="Heijne W."/>
            <person name="Wu L."/>
            <person name="Alam M.T."/>
            <person name="Ronning C.M."/>
            <person name="Nierman W.C."/>
            <person name="Bovenberg R.A.L."/>
            <person name="Breitling R."/>
            <person name="Takano E."/>
        </authorList>
    </citation>
    <scope>NUCLEOTIDE SEQUENCE [LARGE SCALE GENOMIC DNA]</scope>
    <source>
        <strain evidence="2">ATCC 27064 / DSM 738 / JCM 4710 / NBRC 13307 / NCIMB 12785 / NRRL 3585 / VKM Ac-602</strain>
        <plasmid evidence="1">pSCL4</plasmid>
    </source>
</reference>
<geneLocation type="plasmid" evidence="1 2">
    <name>pSCL4</name>
</geneLocation>
<dbReference type="AlphaFoldDB" id="D5SM41"/>
<dbReference type="Proteomes" id="UP000002357">
    <property type="component" value="Plasmid pSCL4"/>
</dbReference>
<accession>D5SM41</accession>
<dbReference type="Pfam" id="PF13602">
    <property type="entry name" value="ADH_zinc_N_2"/>
    <property type="match status" value="1"/>
</dbReference>
<keyword evidence="1" id="KW-0614">Plasmid</keyword>
<dbReference type="eggNOG" id="COG0604">
    <property type="taxonomic scope" value="Bacteria"/>
</dbReference>
<sequence>MSPPSTGRCAAERSATYSRWTCRPFPAVTAWGGLKALGPLAGRIVLIEGAVGGAANDPALLTGAAGFGAQGRCTPRIEQTYPLEEIAQAHAHSEPGHVRGKIVTLIQGHPAGRRLCALGAPLQQQP</sequence>
<organism evidence="1 2">
    <name type="scientific">Streptomyces clavuligerus</name>
    <dbReference type="NCBI Taxonomy" id="1901"/>
    <lineage>
        <taxon>Bacteria</taxon>
        <taxon>Bacillati</taxon>
        <taxon>Actinomycetota</taxon>
        <taxon>Actinomycetes</taxon>
        <taxon>Kitasatosporales</taxon>
        <taxon>Streptomycetaceae</taxon>
        <taxon>Streptomyces</taxon>
    </lineage>
</organism>
<dbReference type="Gene3D" id="3.90.180.10">
    <property type="entry name" value="Medium-chain alcohol dehydrogenases, catalytic domain"/>
    <property type="match status" value="1"/>
</dbReference>
<dbReference type="EMBL" id="CM000914">
    <property type="protein sequence ID" value="EFG04984.2"/>
    <property type="molecule type" value="Genomic_DNA"/>
</dbReference>
<proteinExistence type="predicted"/>
<protein>
    <submittedName>
        <fullName evidence="1">Alcohol dehydrogenase</fullName>
    </submittedName>
</protein>
<evidence type="ECO:0000313" key="1">
    <source>
        <dbReference type="EMBL" id="EFG04984.2"/>
    </source>
</evidence>
<gene>
    <name evidence="1" type="ORF">SCLAV_p1502</name>
</gene>
<evidence type="ECO:0000313" key="2">
    <source>
        <dbReference type="Proteomes" id="UP000002357"/>
    </source>
</evidence>
<keyword evidence="2" id="KW-1185">Reference proteome</keyword>